<comment type="caution">
    <text evidence="2">The sequence shown here is derived from an EMBL/GenBank/DDBJ whole genome shotgun (WGS) entry which is preliminary data.</text>
</comment>
<evidence type="ECO:0000313" key="3">
    <source>
        <dbReference type="Proteomes" id="UP000275267"/>
    </source>
</evidence>
<dbReference type="EMBL" id="PQIB02000001">
    <property type="protein sequence ID" value="RLN42300.1"/>
    <property type="molecule type" value="Genomic_DNA"/>
</dbReference>
<feature type="compositionally biased region" description="Low complexity" evidence="1">
    <location>
        <begin position="99"/>
        <end position="138"/>
    </location>
</feature>
<sequence>MVSAAINAIMWMVWRRQWGCMEPTARLMRRRVRPCVRRRRPYAQVDDAAAQAIPYPPSARMLATGAATCSRFGHGIHRLGLPVLERRPGRREGRPPHLPISATTTTTTSNPAITASSREAAPHQLAPQPPSAAASRSAASRRGRGYGRRRRRHLQAASMRRRRRGTLMARRGALPSFESPRCTHPPPLLFPTFIVMAAALGPQMPKESSEQPLSTGMLGMLDAAVGQRNGGAFLPFAKAAAEGAALLELALTPTEEDKAEVDGNPYLHAAGTNGVLAARRNVQNGGEAGVERTGQATTNAQELLDEMLLRFGLVFIYRVTNSLLTHGYITYGSTQQLIHCFLVTYLPCYKLMN</sequence>
<dbReference type="AlphaFoldDB" id="A0A3L6TQ15"/>
<organism evidence="2 3">
    <name type="scientific">Panicum miliaceum</name>
    <name type="common">Proso millet</name>
    <name type="synonym">Broomcorn millet</name>
    <dbReference type="NCBI Taxonomy" id="4540"/>
    <lineage>
        <taxon>Eukaryota</taxon>
        <taxon>Viridiplantae</taxon>
        <taxon>Streptophyta</taxon>
        <taxon>Embryophyta</taxon>
        <taxon>Tracheophyta</taxon>
        <taxon>Spermatophyta</taxon>
        <taxon>Magnoliopsida</taxon>
        <taxon>Liliopsida</taxon>
        <taxon>Poales</taxon>
        <taxon>Poaceae</taxon>
        <taxon>PACMAD clade</taxon>
        <taxon>Panicoideae</taxon>
        <taxon>Panicodae</taxon>
        <taxon>Paniceae</taxon>
        <taxon>Panicinae</taxon>
        <taxon>Panicum</taxon>
        <taxon>Panicum sect. Panicum</taxon>
    </lineage>
</organism>
<name>A0A3L6TQ15_PANMI</name>
<accession>A0A3L6TQ15</accession>
<gene>
    <name evidence="2" type="ORF">C2845_PM01G39510</name>
</gene>
<proteinExistence type="predicted"/>
<reference evidence="3" key="1">
    <citation type="journal article" date="2019" name="Nat. Commun.">
        <title>The genome of broomcorn millet.</title>
        <authorList>
            <person name="Zou C."/>
            <person name="Miki D."/>
            <person name="Li D."/>
            <person name="Tang Q."/>
            <person name="Xiao L."/>
            <person name="Rajput S."/>
            <person name="Deng P."/>
            <person name="Jia W."/>
            <person name="Huang R."/>
            <person name="Zhang M."/>
            <person name="Sun Y."/>
            <person name="Hu J."/>
            <person name="Fu X."/>
            <person name="Schnable P.S."/>
            <person name="Li F."/>
            <person name="Zhang H."/>
            <person name="Feng B."/>
            <person name="Zhu X."/>
            <person name="Liu R."/>
            <person name="Schnable J.C."/>
            <person name="Zhu J.-K."/>
            <person name="Zhang H."/>
        </authorList>
    </citation>
    <scope>NUCLEOTIDE SEQUENCE [LARGE SCALE GENOMIC DNA]</scope>
</reference>
<protein>
    <submittedName>
        <fullName evidence="2">Uncharacterized protein</fullName>
    </submittedName>
</protein>
<evidence type="ECO:0000313" key="2">
    <source>
        <dbReference type="EMBL" id="RLN42300.1"/>
    </source>
</evidence>
<evidence type="ECO:0000256" key="1">
    <source>
        <dbReference type="SAM" id="MobiDB-lite"/>
    </source>
</evidence>
<feature type="compositionally biased region" description="Basic and acidic residues" evidence="1">
    <location>
        <begin position="84"/>
        <end position="95"/>
    </location>
</feature>
<feature type="region of interest" description="Disordered" evidence="1">
    <location>
        <begin position="83"/>
        <end position="165"/>
    </location>
</feature>
<keyword evidence="3" id="KW-1185">Reference proteome</keyword>
<feature type="compositionally biased region" description="Basic residues" evidence="1">
    <location>
        <begin position="139"/>
        <end position="165"/>
    </location>
</feature>
<dbReference type="Proteomes" id="UP000275267">
    <property type="component" value="Unassembled WGS sequence"/>
</dbReference>